<dbReference type="InterPro" id="IPR032260">
    <property type="entry name" value="DUF5060"/>
</dbReference>
<dbReference type="Gene3D" id="2.60.40.3950">
    <property type="match status" value="1"/>
</dbReference>
<dbReference type="SUPFAM" id="SSF51445">
    <property type="entry name" value="(Trans)glycosidases"/>
    <property type="match status" value="1"/>
</dbReference>
<dbReference type="InterPro" id="IPR041239">
    <property type="entry name" value="DUF5605"/>
</dbReference>
<evidence type="ECO:0000259" key="3">
    <source>
        <dbReference type="Pfam" id="PF18310"/>
    </source>
</evidence>
<protein>
    <submittedName>
        <fullName evidence="4">DUF5060 domain-containing protein</fullName>
    </submittedName>
</protein>
<comment type="caution">
    <text evidence="4">The sequence shown here is derived from an EMBL/GenBank/DDBJ whole genome shotgun (WGS) entry which is preliminary data.</text>
</comment>
<reference evidence="4 5" key="1">
    <citation type="submission" date="2020-08" db="EMBL/GenBank/DDBJ databases">
        <title>Genome public.</title>
        <authorList>
            <person name="Liu C."/>
            <person name="Sun Q."/>
        </authorList>
    </citation>
    <scope>NUCLEOTIDE SEQUENCE [LARGE SCALE GENOMIC DNA]</scope>
    <source>
        <strain evidence="4 5">NSJ-9</strain>
    </source>
</reference>
<feature type="domain" description="DUF5605" evidence="3">
    <location>
        <begin position="439"/>
        <end position="504"/>
    </location>
</feature>
<evidence type="ECO:0000313" key="5">
    <source>
        <dbReference type="Proteomes" id="UP000643810"/>
    </source>
</evidence>
<dbReference type="InterPro" id="IPR017853">
    <property type="entry name" value="GH"/>
</dbReference>
<dbReference type="RefSeq" id="WP_186854330.1">
    <property type="nucleotide sequence ID" value="NZ_JACOPG010000003.1"/>
</dbReference>
<keyword evidence="5" id="KW-1185">Reference proteome</keyword>
<dbReference type="Pfam" id="PF16586">
    <property type="entry name" value="DUF5060"/>
    <property type="match status" value="1"/>
</dbReference>
<name>A0ABR7GGC0_9FIRM</name>
<organism evidence="4 5">
    <name type="scientific">Roseburia lenta</name>
    <dbReference type="NCBI Taxonomy" id="2763061"/>
    <lineage>
        <taxon>Bacteria</taxon>
        <taxon>Bacillati</taxon>
        <taxon>Bacillota</taxon>
        <taxon>Clostridia</taxon>
        <taxon>Lachnospirales</taxon>
        <taxon>Lachnospiraceae</taxon>
        <taxon>Roseburia</taxon>
    </lineage>
</organism>
<dbReference type="PANTHER" id="PTHR37836:SF2">
    <property type="entry name" value="DUF4038 DOMAIN-CONTAINING PROTEIN"/>
    <property type="match status" value="1"/>
</dbReference>
<sequence length="510" mass="59186">MKQFEMYELTIKGEEPQGSQALVDVTAEFTCGGQTTKVKGFYAGDGNYKVRFYPSLAGAYTYRVSGLMQAEGSLVCLPNEDKKAGIVRAEGTHFVYDGGEIFKPFGTTIYALSHQEEERIAQTMETLSTAPFNKVRHCVFPKHYDYNHNDPELYAFEKDADGKWDVNRPCFAFWEHLEKQIFTLADMGIQSDLILFHPYDKWGFSHMTMEENLIYLDYLLRRFAAIPQIWWSMANEYDLVMDRTMEDWYDIESFIVENDPYHHLLSNHNCFGFYDFSRENITHQCVQTILVQKAADWMKEFEKPLCYDECCYEGNLPLTWGNISGWEMANRFWMAVCQGAYATHGEVFLSDDEVLWWAKGGVLKGESPKRIAYLKEIVDAIPGAIEPWQEYHDFDIQAYMEKHHLESMEELQNSPLISRFMNPNEVDDIVSKMKDYNAFGHVGEDYYIGYYGRHCNGIAPWKLPEDHQYKIEIIDMWNMTRDVTMTGVSGRFDVKMPGKEGIAVLASRID</sequence>
<feature type="domain" description="Apiosidase-like catalytic" evidence="1">
    <location>
        <begin position="91"/>
        <end position="342"/>
    </location>
</feature>
<evidence type="ECO:0000313" key="4">
    <source>
        <dbReference type="EMBL" id="MBC5686505.1"/>
    </source>
</evidence>
<evidence type="ECO:0000259" key="2">
    <source>
        <dbReference type="Pfam" id="PF16586"/>
    </source>
</evidence>
<dbReference type="Pfam" id="PF13204">
    <property type="entry name" value="Apiosidase"/>
    <property type="match status" value="1"/>
</dbReference>
<dbReference type="InterPro" id="IPR025277">
    <property type="entry name" value="Apiosidase-like_cat_dom"/>
</dbReference>
<dbReference type="Gene3D" id="2.60.40.10">
    <property type="entry name" value="Immunoglobulins"/>
    <property type="match status" value="1"/>
</dbReference>
<gene>
    <name evidence="4" type="ORF">H8R94_07830</name>
</gene>
<dbReference type="PANTHER" id="PTHR37836">
    <property type="entry name" value="LMO1036 PROTEIN"/>
    <property type="match status" value="1"/>
</dbReference>
<evidence type="ECO:0000259" key="1">
    <source>
        <dbReference type="Pfam" id="PF13204"/>
    </source>
</evidence>
<dbReference type="Proteomes" id="UP000643810">
    <property type="component" value="Unassembled WGS sequence"/>
</dbReference>
<dbReference type="EMBL" id="JACOPG010000003">
    <property type="protein sequence ID" value="MBC5686505.1"/>
    <property type="molecule type" value="Genomic_DNA"/>
</dbReference>
<feature type="domain" description="DUF5060" evidence="2">
    <location>
        <begin position="2"/>
        <end position="65"/>
    </location>
</feature>
<dbReference type="Pfam" id="PF18310">
    <property type="entry name" value="DUF5605"/>
    <property type="match status" value="1"/>
</dbReference>
<dbReference type="Gene3D" id="3.20.20.80">
    <property type="entry name" value="Glycosidases"/>
    <property type="match status" value="1"/>
</dbReference>
<dbReference type="InterPro" id="IPR013783">
    <property type="entry name" value="Ig-like_fold"/>
</dbReference>
<accession>A0ABR7GGC0</accession>
<proteinExistence type="predicted"/>